<feature type="domain" description="IgGFc-binding protein N-terminal" evidence="1">
    <location>
        <begin position="101"/>
        <end position="366"/>
    </location>
</feature>
<accession>A0ABY7F9B6</accession>
<sequence length="619" mass="66884">MAVRICLLQDTFARITFSVEGGMYTVPMLTTAVGSCSPVDHYNEHADTNHIYSFTNSSGCIELLPSGVGIFRSAVKVELDNAALGTTVHVVDDSTYIDDRAYLAIPDEYLGTDYYVVTYCAFDGICQFAITPVENNTLVTVVFPKDLVGVVNCDSLNVSAGEPLVFLLDEFDVLHFESVSDFSGTHVQSDKNVGVVVGARNISTGFMDIYGSMMEQITPVNRWGKNFVVAPNPANDAGDFVKIVTKADNTKVQITGYSPFIVAQAGSAVEWRIDWGMNSLIEVSLPVMVIQIMSVNLYNDTADVMGTPSMLLVPSLSQWTYNTVVNPCNSTATVVSSSYYDVIPSASENETIDLVEATNITIKSFPNTNAKTFVTILGSFTTYAVCGETSAFPLDVDWMAESEDCGTSVSFPGDGVDNDCDGQTDEDVCTAAGLGIQFNAENNFTTGKQTTRTIHVQGASYFPYTVSTCSSVAHLTFLTESQDIYTSIQTLPGLTSKNWTKFSDKDCGKIYSGAGVPNNFGTEFIIPTSPDFDLYITSGTNGATVSYGNGSLVIAPTSTKTLCRAEVENSINANEQLYITSTFEVSVYMVEHAETPATAYRILPNDILGPSYLIFPGKQ</sequence>
<dbReference type="PANTHER" id="PTHR46534">
    <property type="entry name" value="IGGFC_BINDING DOMAIN-CONTAINING PROTEIN"/>
    <property type="match status" value="1"/>
</dbReference>
<proteinExistence type="predicted"/>
<evidence type="ECO:0000313" key="3">
    <source>
        <dbReference type="Proteomes" id="UP001164746"/>
    </source>
</evidence>
<dbReference type="EMBL" id="CP111021">
    <property type="protein sequence ID" value="WAR17273.1"/>
    <property type="molecule type" value="Genomic_DNA"/>
</dbReference>
<organism evidence="2 3">
    <name type="scientific">Mya arenaria</name>
    <name type="common">Soft-shell clam</name>
    <dbReference type="NCBI Taxonomy" id="6604"/>
    <lineage>
        <taxon>Eukaryota</taxon>
        <taxon>Metazoa</taxon>
        <taxon>Spiralia</taxon>
        <taxon>Lophotrochozoa</taxon>
        <taxon>Mollusca</taxon>
        <taxon>Bivalvia</taxon>
        <taxon>Autobranchia</taxon>
        <taxon>Heteroconchia</taxon>
        <taxon>Euheterodonta</taxon>
        <taxon>Imparidentia</taxon>
        <taxon>Neoheterodontei</taxon>
        <taxon>Myida</taxon>
        <taxon>Myoidea</taxon>
        <taxon>Myidae</taxon>
        <taxon>Mya</taxon>
    </lineage>
</organism>
<gene>
    <name evidence="2" type="ORF">MAR_031867</name>
</gene>
<dbReference type="InterPro" id="IPR035234">
    <property type="entry name" value="IgGFc-bd_N"/>
</dbReference>
<reference evidence="2" key="1">
    <citation type="submission" date="2022-11" db="EMBL/GenBank/DDBJ databases">
        <title>Centuries of genome instability and evolution in soft-shell clam transmissible cancer (bioRxiv).</title>
        <authorList>
            <person name="Hart S.F.M."/>
            <person name="Yonemitsu M.A."/>
            <person name="Giersch R.M."/>
            <person name="Beal B.F."/>
            <person name="Arriagada G."/>
            <person name="Davis B.W."/>
            <person name="Ostrander E.A."/>
            <person name="Goff S.P."/>
            <person name="Metzger M.J."/>
        </authorList>
    </citation>
    <scope>NUCLEOTIDE SEQUENCE</scope>
    <source>
        <strain evidence="2">MELC-2E11</strain>
        <tissue evidence="2">Siphon/mantle</tissue>
    </source>
</reference>
<dbReference type="PANTHER" id="PTHR46534:SF1">
    <property type="entry name" value="IGGFC-BINDING PROTEIN N-TERMINAL DOMAIN-CONTAINING PROTEIN"/>
    <property type="match status" value="1"/>
</dbReference>
<name>A0ABY7F9B6_MYAAR</name>
<dbReference type="Pfam" id="PF17517">
    <property type="entry name" value="IgGFc_binding"/>
    <property type="match status" value="1"/>
</dbReference>
<evidence type="ECO:0000313" key="2">
    <source>
        <dbReference type="EMBL" id="WAR17273.1"/>
    </source>
</evidence>
<dbReference type="Proteomes" id="UP001164746">
    <property type="component" value="Chromosome 10"/>
</dbReference>
<keyword evidence="3" id="KW-1185">Reference proteome</keyword>
<evidence type="ECO:0000259" key="1">
    <source>
        <dbReference type="Pfam" id="PF17517"/>
    </source>
</evidence>
<feature type="non-terminal residue" evidence="2">
    <location>
        <position position="619"/>
    </location>
</feature>
<protein>
    <recommendedName>
        <fullName evidence="1">IgGFc-binding protein N-terminal domain-containing protein</fullName>
    </recommendedName>
</protein>